<evidence type="ECO:0008006" key="10">
    <source>
        <dbReference type="Google" id="ProtNLM"/>
    </source>
</evidence>
<dbReference type="SUPFAM" id="SSF52172">
    <property type="entry name" value="CheY-like"/>
    <property type="match status" value="1"/>
</dbReference>
<dbReference type="InterPro" id="IPR007492">
    <property type="entry name" value="LytTR_DNA-bd_dom"/>
</dbReference>
<dbReference type="Proteomes" id="UP000014113">
    <property type="component" value="Unassembled WGS sequence"/>
</dbReference>
<gene>
    <name evidence="8" type="ORF">I568_01204</name>
</gene>
<evidence type="ECO:0000256" key="2">
    <source>
        <dbReference type="ARBA" id="ARBA00023012"/>
    </source>
</evidence>
<evidence type="ECO:0000313" key="9">
    <source>
        <dbReference type="Proteomes" id="UP000014113"/>
    </source>
</evidence>
<dbReference type="EMBL" id="ASWJ01000004">
    <property type="protein sequence ID" value="EOW84708.1"/>
    <property type="molecule type" value="Genomic_DNA"/>
</dbReference>
<comment type="function">
    <text evidence="4">Required for high-level post-exponential phase expression of a series of secreted proteins.</text>
</comment>
<reference evidence="8 9" key="1">
    <citation type="submission" date="2013-03" db="EMBL/GenBank/DDBJ databases">
        <title>The Genome Sequence of Enterococcus columbae ATCC_51263 (PacBio/Illumina hybrid assembly).</title>
        <authorList>
            <consortium name="The Broad Institute Genomics Platform"/>
            <consortium name="The Broad Institute Genome Sequencing Center for Infectious Disease"/>
            <person name="Earl A."/>
            <person name="Russ C."/>
            <person name="Gilmore M."/>
            <person name="Surin D."/>
            <person name="Walker B."/>
            <person name="Young S."/>
            <person name="Zeng Q."/>
            <person name="Gargeya S."/>
            <person name="Fitzgerald M."/>
            <person name="Haas B."/>
            <person name="Abouelleil A."/>
            <person name="Allen A.W."/>
            <person name="Alvarado L."/>
            <person name="Arachchi H.M."/>
            <person name="Berlin A.M."/>
            <person name="Chapman S.B."/>
            <person name="Gainer-Dewar J."/>
            <person name="Goldberg J."/>
            <person name="Griggs A."/>
            <person name="Gujja S."/>
            <person name="Hansen M."/>
            <person name="Howarth C."/>
            <person name="Imamovic A."/>
            <person name="Ireland A."/>
            <person name="Larimer J."/>
            <person name="McCowan C."/>
            <person name="Murphy C."/>
            <person name="Pearson M."/>
            <person name="Poon T.W."/>
            <person name="Priest M."/>
            <person name="Roberts A."/>
            <person name="Saif S."/>
            <person name="Shea T."/>
            <person name="Sisk P."/>
            <person name="Sykes S."/>
            <person name="Wortman J."/>
            <person name="Nusbaum C."/>
            <person name="Birren B."/>
        </authorList>
    </citation>
    <scope>NUCLEOTIDE SEQUENCE [LARGE SCALE GENOMIC DNA]</scope>
    <source>
        <strain evidence="8 9">ATCC 51263</strain>
    </source>
</reference>
<dbReference type="SMART" id="SM00448">
    <property type="entry name" value="REC"/>
    <property type="match status" value="1"/>
</dbReference>
<name>S0KU77_9ENTE</name>
<dbReference type="Gene3D" id="2.40.50.1020">
    <property type="entry name" value="LytTr DNA-binding domain"/>
    <property type="match status" value="1"/>
</dbReference>
<organism evidence="8 9">
    <name type="scientific">Enterococcus columbae DSM 7374 = ATCC 51263</name>
    <dbReference type="NCBI Taxonomy" id="1121865"/>
    <lineage>
        <taxon>Bacteria</taxon>
        <taxon>Bacillati</taxon>
        <taxon>Bacillota</taxon>
        <taxon>Bacilli</taxon>
        <taxon>Lactobacillales</taxon>
        <taxon>Enterococcaceae</taxon>
        <taxon>Enterococcus</taxon>
    </lineage>
</organism>
<evidence type="ECO:0000256" key="5">
    <source>
        <dbReference type="PROSITE-ProRule" id="PRU00169"/>
    </source>
</evidence>
<keyword evidence="5" id="KW-0597">Phosphoprotein</keyword>
<evidence type="ECO:0000256" key="3">
    <source>
        <dbReference type="ARBA" id="ARBA00023159"/>
    </source>
</evidence>
<dbReference type="AlphaFoldDB" id="S0KU77"/>
<keyword evidence="2" id="KW-0902">Two-component regulatory system</keyword>
<comment type="caution">
    <text evidence="8">The sequence shown here is derived from an EMBL/GenBank/DDBJ whole genome shotgun (WGS) entry which is preliminary data.</text>
</comment>
<dbReference type="InterPro" id="IPR001789">
    <property type="entry name" value="Sig_transdc_resp-reg_receiver"/>
</dbReference>
<dbReference type="InterPro" id="IPR011006">
    <property type="entry name" value="CheY-like_superfamily"/>
</dbReference>
<keyword evidence="3" id="KW-0010">Activator</keyword>
<feature type="domain" description="HTH LytTR-type" evidence="7">
    <location>
        <begin position="129"/>
        <end position="196"/>
    </location>
</feature>
<dbReference type="eggNOG" id="COG3279">
    <property type="taxonomic scope" value="Bacteria"/>
</dbReference>
<dbReference type="SMART" id="SM00850">
    <property type="entry name" value="LytTR"/>
    <property type="match status" value="1"/>
</dbReference>
<evidence type="ECO:0000259" key="7">
    <source>
        <dbReference type="PROSITE" id="PS50930"/>
    </source>
</evidence>
<keyword evidence="9" id="KW-1185">Reference proteome</keyword>
<accession>S0KU77</accession>
<feature type="modified residue" description="4-aspartylphosphate" evidence="5">
    <location>
        <position position="56"/>
    </location>
</feature>
<dbReference type="GO" id="GO:0000156">
    <property type="term" value="F:phosphorelay response regulator activity"/>
    <property type="evidence" value="ECO:0007669"/>
    <property type="project" value="InterPro"/>
</dbReference>
<dbReference type="PROSITE" id="PS50110">
    <property type="entry name" value="RESPONSE_REGULATORY"/>
    <property type="match status" value="1"/>
</dbReference>
<dbReference type="RefSeq" id="WP_016182769.1">
    <property type="nucleotide sequence ID" value="NZ_JXKI01000006.1"/>
</dbReference>
<dbReference type="PATRIC" id="fig|1121865.3.peg.596"/>
<dbReference type="PANTHER" id="PTHR37299">
    <property type="entry name" value="TRANSCRIPTIONAL REGULATOR-RELATED"/>
    <property type="match status" value="1"/>
</dbReference>
<protein>
    <recommendedName>
        <fullName evidence="10">Stage 0 sporulation protein A homolog</fullName>
    </recommendedName>
</protein>
<evidence type="ECO:0000259" key="6">
    <source>
        <dbReference type="PROSITE" id="PS50110"/>
    </source>
</evidence>
<dbReference type="GO" id="GO:0003677">
    <property type="term" value="F:DNA binding"/>
    <property type="evidence" value="ECO:0007669"/>
    <property type="project" value="InterPro"/>
</dbReference>
<sequence>MLKIAVCDDNQEFTNYFEEIIEEIYPNNQFSIDVFNSPIRLVNVMKNNNYDIFFLDVEMPEMNGVDLAKQIRDFDVKSFIIYLTSYSQYMKEVFKVNTFDYLLKPINKQELVSTLERIIKIVNASFTYFKYRKGGNLYQVPFSNIIYLEKNGRYTILHGSSIEEKFIMTTDELISQLDESFIQVHKSFIINSRYIEILRKNIVECRLTDIYSQSYIQLPLGRKYKEQARDKVFKLLENQT</sequence>
<keyword evidence="1" id="KW-0963">Cytoplasm</keyword>
<dbReference type="OrthoDB" id="3190595at2"/>
<dbReference type="STRING" id="1121865.OMW_00606"/>
<dbReference type="Pfam" id="PF04397">
    <property type="entry name" value="LytTR"/>
    <property type="match status" value="1"/>
</dbReference>
<dbReference type="Pfam" id="PF00072">
    <property type="entry name" value="Response_reg"/>
    <property type="match status" value="1"/>
</dbReference>
<dbReference type="Gene3D" id="3.40.50.2300">
    <property type="match status" value="1"/>
</dbReference>
<proteinExistence type="predicted"/>
<dbReference type="PANTHER" id="PTHR37299:SF3">
    <property type="entry name" value="STAGE 0 SPORULATION PROTEIN A HOMOLOG"/>
    <property type="match status" value="1"/>
</dbReference>
<feature type="domain" description="Response regulatory" evidence="6">
    <location>
        <begin position="3"/>
        <end position="119"/>
    </location>
</feature>
<evidence type="ECO:0000256" key="4">
    <source>
        <dbReference type="ARBA" id="ARBA00037164"/>
    </source>
</evidence>
<dbReference type="PROSITE" id="PS50930">
    <property type="entry name" value="HTH_LYTTR"/>
    <property type="match status" value="1"/>
</dbReference>
<dbReference type="InterPro" id="IPR046947">
    <property type="entry name" value="LytR-like"/>
</dbReference>
<evidence type="ECO:0000256" key="1">
    <source>
        <dbReference type="ARBA" id="ARBA00022490"/>
    </source>
</evidence>
<evidence type="ECO:0000313" key="8">
    <source>
        <dbReference type="EMBL" id="EOW84708.1"/>
    </source>
</evidence>